<dbReference type="Proteomes" id="UP000604825">
    <property type="component" value="Unassembled WGS sequence"/>
</dbReference>
<keyword evidence="9" id="KW-1185">Reference proteome</keyword>
<dbReference type="GO" id="GO:0003677">
    <property type="term" value="F:DNA binding"/>
    <property type="evidence" value="ECO:0007669"/>
    <property type="project" value="UniProtKB-KW"/>
</dbReference>
<name>A0A811S7C2_9POAL</name>
<keyword evidence="3" id="KW-0238">DNA-binding</keyword>
<dbReference type="GO" id="GO:0003700">
    <property type="term" value="F:DNA-binding transcription factor activity"/>
    <property type="evidence" value="ECO:0007669"/>
    <property type="project" value="InterPro"/>
</dbReference>
<protein>
    <recommendedName>
        <fullName evidence="7">TF-B3 domain-containing protein</fullName>
    </recommendedName>
</protein>
<dbReference type="PROSITE" id="PS50863">
    <property type="entry name" value="B3"/>
    <property type="match status" value="1"/>
</dbReference>
<dbReference type="GO" id="GO:0005634">
    <property type="term" value="C:nucleus"/>
    <property type="evidence" value="ECO:0007669"/>
    <property type="project" value="UniProtKB-SubCell"/>
</dbReference>
<proteinExistence type="predicted"/>
<dbReference type="InterPro" id="IPR003340">
    <property type="entry name" value="B3_DNA-bd"/>
</dbReference>
<evidence type="ECO:0000313" key="9">
    <source>
        <dbReference type="Proteomes" id="UP000604825"/>
    </source>
</evidence>
<comment type="subcellular location">
    <subcellularLocation>
        <location evidence="1">Nucleus</location>
    </subcellularLocation>
</comment>
<reference evidence="8" key="1">
    <citation type="submission" date="2020-10" db="EMBL/GenBank/DDBJ databases">
        <authorList>
            <person name="Han B."/>
            <person name="Lu T."/>
            <person name="Zhao Q."/>
            <person name="Huang X."/>
            <person name="Zhao Y."/>
        </authorList>
    </citation>
    <scope>NUCLEOTIDE SEQUENCE</scope>
</reference>
<dbReference type="SMART" id="SM01019">
    <property type="entry name" value="B3"/>
    <property type="match status" value="1"/>
</dbReference>
<dbReference type="AlphaFoldDB" id="A0A811S7C2"/>
<evidence type="ECO:0000256" key="3">
    <source>
        <dbReference type="ARBA" id="ARBA00023125"/>
    </source>
</evidence>
<evidence type="ECO:0000256" key="5">
    <source>
        <dbReference type="ARBA" id="ARBA00023242"/>
    </source>
</evidence>
<dbReference type="PANTHER" id="PTHR31140">
    <property type="entry name" value="B3 DOMAIN-CONTAINING TRANSCRIPTION FACTOR ABI3"/>
    <property type="match status" value="1"/>
</dbReference>
<keyword evidence="4" id="KW-0804">Transcription</keyword>
<organism evidence="8 9">
    <name type="scientific">Miscanthus lutarioriparius</name>
    <dbReference type="NCBI Taxonomy" id="422564"/>
    <lineage>
        <taxon>Eukaryota</taxon>
        <taxon>Viridiplantae</taxon>
        <taxon>Streptophyta</taxon>
        <taxon>Embryophyta</taxon>
        <taxon>Tracheophyta</taxon>
        <taxon>Spermatophyta</taxon>
        <taxon>Magnoliopsida</taxon>
        <taxon>Liliopsida</taxon>
        <taxon>Poales</taxon>
        <taxon>Poaceae</taxon>
        <taxon>PACMAD clade</taxon>
        <taxon>Panicoideae</taxon>
        <taxon>Andropogonodae</taxon>
        <taxon>Andropogoneae</taxon>
        <taxon>Saccharinae</taxon>
        <taxon>Miscanthus</taxon>
    </lineage>
</organism>
<evidence type="ECO:0000256" key="4">
    <source>
        <dbReference type="ARBA" id="ARBA00023163"/>
    </source>
</evidence>
<dbReference type="OrthoDB" id="2020802at2759"/>
<dbReference type="Gene3D" id="2.40.330.10">
    <property type="entry name" value="DNA-binding pseudobarrel domain"/>
    <property type="match status" value="1"/>
</dbReference>
<evidence type="ECO:0000259" key="7">
    <source>
        <dbReference type="PROSITE" id="PS50863"/>
    </source>
</evidence>
<dbReference type="InterPro" id="IPR044800">
    <property type="entry name" value="LEC2-like"/>
</dbReference>
<dbReference type="Pfam" id="PF02362">
    <property type="entry name" value="B3"/>
    <property type="match status" value="1"/>
</dbReference>
<dbReference type="CDD" id="cd10017">
    <property type="entry name" value="B3_DNA"/>
    <property type="match status" value="1"/>
</dbReference>
<evidence type="ECO:0000256" key="1">
    <source>
        <dbReference type="ARBA" id="ARBA00004123"/>
    </source>
</evidence>
<feature type="region of interest" description="Disordered" evidence="6">
    <location>
        <begin position="17"/>
        <end position="40"/>
    </location>
</feature>
<dbReference type="InterPro" id="IPR015300">
    <property type="entry name" value="DNA-bd_pseudobarrel_sf"/>
</dbReference>
<comment type="caution">
    <text evidence="8">The sequence shown here is derived from an EMBL/GenBank/DDBJ whole genome shotgun (WGS) entry which is preliminary data.</text>
</comment>
<dbReference type="PANTHER" id="PTHR31140:SF78">
    <property type="entry name" value="B3 DOMAIN-CONTAINING PROTEIN OS06G0107800"/>
    <property type="match status" value="1"/>
</dbReference>
<feature type="domain" description="TF-B3" evidence="7">
    <location>
        <begin position="42"/>
        <end position="148"/>
    </location>
</feature>
<evidence type="ECO:0000256" key="2">
    <source>
        <dbReference type="ARBA" id="ARBA00023015"/>
    </source>
</evidence>
<keyword evidence="5" id="KW-0539">Nucleus</keyword>
<accession>A0A811S7C2</accession>
<dbReference type="SUPFAM" id="SSF101936">
    <property type="entry name" value="DNA-binding pseudobarrel domain"/>
    <property type="match status" value="1"/>
</dbReference>
<evidence type="ECO:0000256" key="6">
    <source>
        <dbReference type="SAM" id="MobiDB-lite"/>
    </source>
</evidence>
<dbReference type="EMBL" id="CAJGYO010000018">
    <property type="protein sequence ID" value="CAD6338144.1"/>
    <property type="molecule type" value="Genomic_DNA"/>
</dbReference>
<keyword evidence="2" id="KW-0805">Transcription regulation</keyword>
<evidence type="ECO:0000313" key="8">
    <source>
        <dbReference type="EMBL" id="CAD6338144.1"/>
    </source>
</evidence>
<gene>
    <name evidence="8" type="ORF">NCGR_LOCUS62242</name>
</gene>
<feature type="compositionally biased region" description="Gly residues" evidence="6">
    <location>
        <begin position="17"/>
        <end position="26"/>
    </location>
</feature>
<sequence length="243" mass="26861">MALTFALELESTAAAGGGGGGVGGGDYSHSHSSSSSRRERMFEKVVTPSDVGKLNRLVVPKQFAERHLPLRGAAARSRGTVLCFHDARGGPSPAAWRFRYSYWSSSQSYVMTKGWNRYVRDKRLAAGDTVTFCRDGTRLFIDCQRRWTRAVEKGVVPAVVVPTILAVPPTTRYQQQPQSLVVLPAAGNHQHQQAEKVVAVEEAEAAAEEEEEARRQRGRWLRLFGVNLLELRTESAVLLDLQL</sequence>